<keyword evidence="8 10" id="KW-0443">Lipid metabolism</keyword>
<dbReference type="GO" id="GO:0006665">
    <property type="term" value="P:sphingolipid metabolic process"/>
    <property type="evidence" value="ECO:0007669"/>
    <property type="project" value="TreeGrafter"/>
</dbReference>
<reference evidence="11" key="1">
    <citation type="submission" date="2021-12" db="EMBL/GenBank/DDBJ databases">
        <authorList>
            <person name="Martin H S."/>
        </authorList>
    </citation>
    <scope>NUCLEOTIDE SEQUENCE</scope>
</reference>
<evidence type="ECO:0000256" key="7">
    <source>
        <dbReference type="ARBA" id="ARBA00023055"/>
    </source>
</evidence>
<dbReference type="GO" id="GO:0016125">
    <property type="term" value="P:sterol metabolic process"/>
    <property type="evidence" value="ECO:0007669"/>
    <property type="project" value="UniProtKB-UniRule"/>
</dbReference>
<evidence type="ECO:0000313" key="12">
    <source>
        <dbReference type="Proteomes" id="UP000838878"/>
    </source>
</evidence>
<dbReference type="PANTHER" id="PTHR14467">
    <property type="entry name" value="ARV1"/>
    <property type="match status" value="1"/>
</dbReference>
<keyword evidence="9 10" id="KW-0472">Membrane</keyword>
<sequence>MTENNQYRCVNCGEAATALYRTYGPSVLKLTKCESCKGIVDKYIEYDPVIVMIDLVLMSREAQRHVIYNTEFKLYWKLFIVLLMLETFATWRNDSLFTITVNTLCNIKSNGTDNSTQITLPINITIPEPWNSGCKGWDHQDKDSVDLFIWEKDFYVQFLSTLAGIIVFISTSHLMMTLLTFHSSKDKAPARRVLRALCVAQASALAALPALAWARRARIERHATAALYGAVFSYSVFRVLYEGPRLPTALVLILSNCLKYLTTFYVMPIIRSFIT</sequence>
<evidence type="ECO:0000256" key="4">
    <source>
        <dbReference type="ARBA" id="ARBA00022692"/>
    </source>
</evidence>
<dbReference type="GO" id="GO:0005789">
    <property type="term" value="C:endoplasmic reticulum membrane"/>
    <property type="evidence" value="ECO:0007669"/>
    <property type="project" value="UniProtKB-SubCell"/>
</dbReference>
<keyword evidence="4 10" id="KW-0812">Transmembrane</keyword>
<accession>A0A8J9UBT5</accession>
<dbReference type="GO" id="GO:0032366">
    <property type="term" value="P:intracellular sterol transport"/>
    <property type="evidence" value="ECO:0007669"/>
    <property type="project" value="UniProtKB-UniRule"/>
</dbReference>
<dbReference type="PANTHER" id="PTHR14467:SF0">
    <property type="entry name" value="PROTEIN ARV1"/>
    <property type="match status" value="1"/>
</dbReference>
<evidence type="ECO:0000256" key="8">
    <source>
        <dbReference type="ARBA" id="ARBA00023098"/>
    </source>
</evidence>
<evidence type="ECO:0000256" key="5">
    <source>
        <dbReference type="ARBA" id="ARBA00022824"/>
    </source>
</evidence>
<dbReference type="OrthoDB" id="2192830at2759"/>
<keyword evidence="5 10" id="KW-0256">Endoplasmic reticulum</keyword>
<comment type="function">
    <text evidence="10">Mediator of sterol homeostasis involved in sterol uptake, trafficking and distribution into membranes.</text>
</comment>
<dbReference type="GO" id="GO:0097036">
    <property type="term" value="P:regulation of plasma membrane sterol distribution"/>
    <property type="evidence" value="ECO:0007669"/>
    <property type="project" value="UniProtKB-UniRule"/>
</dbReference>
<evidence type="ECO:0000256" key="10">
    <source>
        <dbReference type="RuleBase" id="RU368065"/>
    </source>
</evidence>
<feature type="non-terminal residue" evidence="11">
    <location>
        <position position="275"/>
    </location>
</feature>
<keyword evidence="6 10" id="KW-1133">Transmembrane helix</keyword>
<keyword evidence="12" id="KW-1185">Reference proteome</keyword>
<evidence type="ECO:0000256" key="3">
    <source>
        <dbReference type="ARBA" id="ARBA00022448"/>
    </source>
</evidence>
<protein>
    <recommendedName>
        <fullName evidence="10">Protein ARV</fullName>
    </recommendedName>
</protein>
<evidence type="ECO:0000313" key="11">
    <source>
        <dbReference type="EMBL" id="CAH0717516.1"/>
    </source>
</evidence>
<feature type="transmembrane region" description="Helical" evidence="10">
    <location>
        <begin position="154"/>
        <end position="181"/>
    </location>
</feature>
<proteinExistence type="inferred from homology"/>
<organism evidence="11 12">
    <name type="scientific">Brenthis ino</name>
    <name type="common">lesser marbled fritillary</name>
    <dbReference type="NCBI Taxonomy" id="405034"/>
    <lineage>
        <taxon>Eukaryota</taxon>
        <taxon>Metazoa</taxon>
        <taxon>Ecdysozoa</taxon>
        <taxon>Arthropoda</taxon>
        <taxon>Hexapoda</taxon>
        <taxon>Insecta</taxon>
        <taxon>Pterygota</taxon>
        <taxon>Neoptera</taxon>
        <taxon>Endopterygota</taxon>
        <taxon>Lepidoptera</taxon>
        <taxon>Glossata</taxon>
        <taxon>Ditrysia</taxon>
        <taxon>Papilionoidea</taxon>
        <taxon>Nymphalidae</taxon>
        <taxon>Heliconiinae</taxon>
        <taxon>Argynnini</taxon>
        <taxon>Brenthis</taxon>
    </lineage>
</organism>
<dbReference type="Pfam" id="PF04161">
    <property type="entry name" value="Arv1"/>
    <property type="match status" value="1"/>
</dbReference>
<gene>
    <name evidence="11" type="ORF">BINO364_LOCUS4113</name>
</gene>
<feature type="transmembrane region" description="Helical" evidence="10">
    <location>
        <begin position="225"/>
        <end position="241"/>
    </location>
</feature>
<keyword evidence="3 10" id="KW-0813">Transport</keyword>
<dbReference type="AlphaFoldDB" id="A0A8J9UBT5"/>
<evidence type="ECO:0000256" key="6">
    <source>
        <dbReference type="ARBA" id="ARBA00022989"/>
    </source>
</evidence>
<feature type="transmembrane region" description="Helical" evidence="10">
    <location>
        <begin position="193"/>
        <end position="213"/>
    </location>
</feature>
<dbReference type="InterPro" id="IPR007290">
    <property type="entry name" value="Arv1"/>
</dbReference>
<dbReference type="EMBL" id="OV170232">
    <property type="protein sequence ID" value="CAH0717516.1"/>
    <property type="molecule type" value="Genomic_DNA"/>
</dbReference>
<keyword evidence="7 10" id="KW-0445">Lipid transport</keyword>
<evidence type="ECO:0000256" key="9">
    <source>
        <dbReference type="ARBA" id="ARBA00023136"/>
    </source>
</evidence>
<comment type="subcellular location">
    <subcellularLocation>
        <location evidence="1 10">Endoplasmic reticulum membrane</location>
        <topology evidence="1 10">Multi-pass membrane protein</topology>
    </subcellularLocation>
</comment>
<dbReference type="GO" id="GO:0032541">
    <property type="term" value="C:cortical endoplasmic reticulum"/>
    <property type="evidence" value="ECO:0007669"/>
    <property type="project" value="TreeGrafter"/>
</dbReference>
<name>A0A8J9UBT5_9NEOP</name>
<feature type="transmembrane region" description="Helical" evidence="10">
    <location>
        <begin position="248"/>
        <end position="270"/>
    </location>
</feature>
<dbReference type="GO" id="GO:0005794">
    <property type="term" value="C:Golgi apparatus"/>
    <property type="evidence" value="ECO:0007669"/>
    <property type="project" value="TreeGrafter"/>
</dbReference>
<dbReference type="Proteomes" id="UP000838878">
    <property type="component" value="Chromosome 12"/>
</dbReference>
<evidence type="ECO:0000256" key="2">
    <source>
        <dbReference type="ARBA" id="ARBA00009187"/>
    </source>
</evidence>
<evidence type="ECO:0000256" key="1">
    <source>
        <dbReference type="ARBA" id="ARBA00004477"/>
    </source>
</evidence>
<comment type="similarity">
    <text evidence="2 10">Belongs to the ARV1 family.</text>
</comment>
<feature type="transmembrane region" description="Helical" evidence="10">
    <location>
        <begin position="74"/>
        <end position="91"/>
    </location>
</feature>